<sequence length="121" mass="11474">MLSEVVWHLPAASAGLGSLALGPASGLALAGLLAAAVFVALLGACAPADEARPSGLEQAGISRPAAMLCAAALGLIAGLAGGVALMIWAGQGPAPALGLLALALACVAGALAFGGLALRRR</sequence>
<keyword evidence="1" id="KW-1133">Transmembrane helix</keyword>
<organism evidence="2 3">
    <name type="scientific">Falsiroseomonas bella</name>
    <dbReference type="NCBI Taxonomy" id="2184016"/>
    <lineage>
        <taxon>Bacteria</taxon>
        <taxon>Pseudomonadati</taxon>
        <taxon>Pseudomonadota</taxon>
        <taxon>Alphaproteobacteria</taxon>
        <taxon>Acetobacterales</taxon>
        <taxon>Roseomonadaceae</taxon>
        <taxon>Falsiroseomonas</taxon>
    </lineage>
</organism>
<dbReference type="Proteomes" id="UP000245765">
    <property type="component" value="Unassembled WGS sequence"/>
</dbReference>
<evidence type="ECO:0000256" key="1">
    <source>
        <dbReference type="SAM" id="Phobius"/>
    </source>
</evidence>
<proteinExistence type="predicted"/>
<keyword evidence="3" id="KW-1185">Reference proteome</keyword>
<reference evidence="3" key="1">
    <citation type="submission" date="2018-05" db="EMBL/GenBank/DDBJ databases">
        <authorList>
            <person name="Du Z."/>
            <person name="Wang X."/>
        </authorList>
    </citation>
    <scope>NUCLEOTIDE SEQUENCE [LARGE SCALE GENOMIC DNA]</scope>
    <source>
        <strain evidence="3">CQN31</strain>
    </source>
</reference>
<name>A0A317FH98_9PROT</name>
<comment type="caution">
    <text evidence="2">The sequence shown here is derived from an EMBL/GenBank/DDBJ whole genome shotgun (WGS) entry which is preliminary data.</text>
</comment>
<dbReference type="AlphaFoldDB" id="A0A317FH98"/>
<evidence type="ECO:0000313" key="2">
    <source>
        <dbReference type="EMBL" id="PWS38440.1"/>
    </source>
</evidence>
<dbReference type="EMBL" id="QGNA01000001">
    <property type="protein sequence ID" value="PWS38440.1"/>
    <property type="molecule type" value="Genomic_DNA"/>
</dbReference>
<dbReference type="RefSeq" id="WP_109869061.1">
    <property type="nucleotide sequence ID" value="NZ_QGNA01000001.1"/>
</dbReference>
<evidence type="ECO:0000313" key="3">
    <source>
        <dbReference type="Proteomes" id="UP000245765"/>
    </source>
</evidence>
<feature type="transmembrane region" description="Helical" evidence="1">
    <location>
        <begin position="20"/>
        <end position="44"/>
    </location>
</feature>
<keyword evidence="1" id="KW-0812">Transmembrane</keyword>
<feature type="transmembrane region" description="Helical" evidence="1">
    <location>
        <begin position="65"/>
        <end position="90"/>
    </location>
</feature>
<keyword evidence="1" id="KW-0472">Membrane</keyword>
<accession>A0A317FH98</accession>
<protein>
    <submittedName>
        <fullName evidence="2">Uncharacterized protein</fullName>
    </submittedName>
</protein>
<feature type="transmembrane region" description="Helical" evidence="1">
    <location>
        <begin position="96"/>
        <end position="118"/>
    </location>
</feature>
<gene>
    <name evidence="2" type="ORF">DFH01_03925</name>
</gene>